<organism evidence="2 3">
    <name type="scientific">Lagenidium giganteum</name>
    <dbReference type="NCBI Taxonomy" id="4803"/>
    <lineage>
        <taxon>Eukaryota</taxon>
        <taxon>Sar</taxon>
        <taxon>Stramenopiles</taxon>
        <taxon>Oomycota</taxon>
        <taxon>Peronosporomycetes</taxon>
        <taxon>Pythiales</taxon>
        <taxon>Pythiaceae</taxon>
    </lineage>
</organism>
<accession>A0AAV2YLS9</accession>
<protein>
    <recommendedName>
        <fullName evidence="1">Beta-lactamase-related domain-containing protein</fullName>
    </recommendedName>
</protein>
<proteinExistence type="predicted"/>
<dbReference type="InterPro" id="IPR050491">
    <property type="entry name" value="AmpC-like"/>
</dbReference>
<keyword evidence="3" id="KW-1185">Reference proteome</keyword>
<gene>
    <name evidence="2" type="ORF">N0F65_005883</name>
</gene>
<dbReference type="InterPro" id="IPR001466">
    <property type="entry name" value="Beta-lactam-related"/>
</dbReference>
<feature type="domain" description="Beta-lactamase-related" evidence="1">
    <location>
        <begin position="7"/>
        <end position="132"/>
    </location>
</feature>
<reference evidence="2" key="1">
    <citation type="submission" date="2022-11" db="EMBL/GenBank/DDBJ databases">
        <authorList>
            <person name="Morgan W.R."/>
            <person name="Tartar A."/>
        </authorList>
    </citation>
    <scope>NUCLEOTIDE SEQUENCE</scope>
    <source>
        <strain evidence="2">ARSEF 373</strain>
    </source>
</reference>
<evidence type="ECO:0000313" key="3">
    <source>
        <dbReference type="Proteomes" id="UP001146120"/>
    </source>
</evidence>
<dbReference type="Pfam" id="PF00144">
    <property type="entry name" value="Beta-lactamase"/>
    <property type="match status" value="1"/>
</dbReference>
<dbReference type="SUPFAM" id="SSF56601">
    <property type="entry name" value="beta-lactamase/transpeptidase-like"/>
    <property type="match status" value="1"/>
</dbReference>
<feature type="non-terminal residue" evidence="2">
    <location>
        <position position="253"/>
    </location>
</feature>
<evidence type="ECO:0000259" key="1">
    <source>
        <dbReference type="Pfam" id="PF00144"/>
    </source>
</evidence>
<dbReference type="PANTHER" id="PTHR46825">
    <property type="entry name" value="D-ALANYL-D-ALANINE-CARBOXYPEPTIDASE/ENDOPEPTIDASE AMPH"/>
    <property type="match status" value="1"/>
</dbReference>
<dbReference type="Gene3D" id="3.40.710.10">
    <property type="entry name" value="DD-peptidase/beta-lactamase superfamily"/>
    <property type="match status" value="1"/>
</dbReference>
<dbReference type="EMBL" id="DAKRPA010000199">
    <property type="protein sequence ID" value="DAZ95567.1"/>
    <property type="molecule type" value="Genomic_DNA"/>
</dbReference>
<dbReference type="AlphaFoldDB" id="A0AAV2YLS9"/>
<dbReference type="PANTHER" id="PTHR46825:SF9">
    <property type="entry name" value="BETA-LACTAMASE-RELATED DOMAIN-CONTAINING PROTEIN"/>
    <property type="match status" value="1"/>
</dbReference>
<dbReference type="InterPro" id="IPR012338">
    <property type="entry name" value="Beta-lactam/transpept-like"/>
</dbReference>
<sequence length="253" mass="27004">MVTEAKAFVQSYSSKNGLVGFAVGVVQDDKLVLAEGYGVGAKGNPQRNLDANTAIQIGSVTKTFVALALGILLHEATDTKKMTIADLLTMVSGFGDSQGDIAVDAGIVGSTERKVIANIEYLEPDGPLPGKKVVGQLRQEAHFSATAAFRQSPRDGHLMCGNNIHGPYDVVDSAKSNVGGIDDMMDAAGLIVSTLNDLGKFMRVVLNWGRLDHATVIVQGEKDTAVSADYGFDVVGKIFWGERYFDKASRRHD</sequence>
<comment type="caution">
    <text evidence="2">The sequence shown here is derived from an EMBL/GenBank/DDBJ whole genome shotgun (WGS) entry which is preliminary data.</text>
</comment>
<evidence type="ECO:0000313" key="2">
    <source>
        <dbReference type="EMBL" id="DAZ95567.1"/>
    </source>
</evidence>
<name>A0AAV2YLS9_9STRA</name>
<dbReference type="Proteomes" id="UP001146120">
    <property type="component" value="Unassembled WGS sequence"/>
</dbReference>
<reference evidence="2" key="2">
    <citation type="journal article" date="2023" name="Microbiol Resour">
        <title>Decontamination and Annotation of the Draft Genome Sequence of the Oomycete Lagenidium giganteum ARSEF 373.</title>
        <authorList>
            <person name="Morgan W.R."/>
            <person name="Tartar A."/>
        </authorList>
    </citation>
    <scope>NUCLEOTIDE SEQUENCE</scope>
    <source>
        <strain evidence="2">ARSEF 373</strain>
    </source>
</reference>